<evidence type="ECO:0000313" key="6">
    <source>
        <dbReference type="Proteomes" id="UP000007241"/>
    </source>
</evidence>
<evidence type="ECO:0000256" key="2">
    <source>
        <dbReference type="ARBA" id="ARBA00022917"/>
    </source>
</evidence>
<keyword evidence="2 3" id="KW-0648">Protein biosynthesis</keyword>
<dbReference type="Gene3D" id="3.30.479.20">
    <property type="entry name" value="Elongation factor Ts, dimerisation domain"/>
    <property type="match status" value="2"/>
</dbReference>
<protein>
    <recommendedName>
        <fullName evidence="3">Elongation factor Ts, mitochondrial</fullName>
        <shortName evidence="3">EF-Ts</shortName>
        <shortName evidence="3">EF-TsMt</shortName>
    </recommendedName>
</protein>
<dbReference type="FunFam" id="1.10.8.10:FF:000122">
    <property type="entry name" value="Elongation factor Ts, mitochondrial"/>
    <property type="match status" value="1"/>
</dbReference>
<dbReference type="PANTHER" id="PTHR11741">
    <property type="entry name" value="ELONGATION FACTOR TS"/>
    <property type="match status" value="1"/>
</dbReference>
<evidence type="ECO:0000256" key="1">
    <source>
        <dbReference type="ARBA" id="ARBA00022768"/>
    </source>
</evidence>
<name>F4P9W2_BATDJ</name>
<keyword evidence="3" id="KW-0496">Mitochondrion</keyword>
<dbReference type="InterPro" id="IPR036402">
    <property type="entry name" value="EF-Ts_dimer_sf"/>
</dbReference>
<dbReference type="AlphaFoldDB" id="F4P9W2"/>
<dbReference type="GO" id="GO:0003746">
    <property type="term" value="F:translation elongation factor activity"/>
    <property type="evidence" value="ECO:0000318"/>
    <property type="project" value="GO_Central"/>
</dbReference>
<dbReference type="InParanoid" id="F4P9W2"/>
<comment type="similarity">
    <text evidence="3">Belongs to the EF-Ts family.</text>
</comment>
<dbReference type="InterPro" id="IPR014039">
    <property type="entry name" value="Transl_elong_EFTs/EF1B_dimer"/>
</dbReference>
<dbReference type="OrthoDB" id="277235at2759"/>
<dbReference type="Proteomes" id="UP000007241">
    <property type="component" value="Unassembled WGS sequence"/>
</dbReference>
<dbReference type="RefSeq" id="XP_006681474.1">
    <property type="nucleotide sequence ID" value="XM_006681411.1"/>
</dbReference>
<gene>
    <name evidence="3" type="primary">TSF1</name>
    <name evidence="5" type="ORF">BATDEDRAFT_37347</name>
</gene>
<dbReference type="InterPro" id="IPR001816">
    <property type="entry name" value="Transl_elong_EFTs/EF1B"/>
</dbReference>
<dbReference type="EMBL" id="GL882890">
    <property type="protein sequence ID" value="EGF78011.1"/>
    <property type="molecule type" value="Genomic_DNA"/>
</dbReference>
<feature type="domain" description="Translation elongation factor EFTs/EF1B dimerisation" evidence="4">
    <location>
        <begin position="143"/>
        <end position="316"/>
    </location>
</feature>
<keyword evidence="1 3" id="KW-0251">Elongation factor</keyword>
<evidence type="ECO:0000313" key="5">
    <source>
        <dbReference type="EMBL" id="EGF78011.1"/>
    </source>
</evidence>
<dbReference type="Gene3D" id="1.10.8.10">
    <property type="entry name" value="DNA helicase RuvA subunit, C-terminal domain"/>
    <property type="match status" value="1"/>
</dbReference>
<dbReference type="PROSITE" id="PS01127">
    <property type="entry name" value="EF_TS_2"/>
    <property type="match status" value="1"/>
</dbReference>
<dbReference type="FunCoup" id="F4P9W2">
    <property type="interactions" value="275"/>
</dbReference>
<evidence type="ECO:0000259" key="4">
    <source>
        <dbReference type="Pfam" id="PF00889"/>
    </source>
</evidence>
<dbReference type="GO" id="GO:0005739">
    <property type="term" value="C:mitochondrion"/>
    <property type="evidence" value="ECO:0007669"/>
    <property type="project" value="UniProtKB-SubCell"/>
</dbReference>
<organism evidence="5 6">
    <name type="scientific">Batrachochytrium dendrobatidis (strain JAM81 / FGSC 10211)</name>
    <name type="common">Frog chytrid fungus</name>
    <dbReference type="NCBI Taxonomy" id="684364"/>
    <lineage>
        <taxon>Eukaryota</taxon>
        <taxon>Fungi</taxon>
        <taxon>Fungi incertae sedis</taxon>
        <taxon>Chytridiomycota</taxon>
        <taxon>Chytridiomycota incertae sedis</taxon>
        <taxon>Chytridiomycetes</taxon>
        <taxon>Rhizophydiales</taxon>
        <taxon>Rhizophydiales incertae sedis</taxon>
        <taxon>Batrachochytrium</taxon>
    </lineage>
</organism>
<comment type="subcellular location">
    <subcellularLocation>
        <location evidence="3">Mitochondrion</location>
    </subcellularLocation>
</comment>
<accession>F4P9W2</accession>
<dbReference type="GeneID" id="18241378"/>
<sequence length="395" mass="43229">MMSFKTLIERGSHIHKPFKSMHNVPVQRISFNASNSVHLNSFSMIQSIRNLSCPAVPRKLNVAMVSRLRKETQCALSKAKDALVAIKAEIHPGTDQQIYDDALAWLHKDMAESGAKKAAKVSNRVTAEGLVGVFCDPRYGRHAAMVEINSETDFVSKSELFSKLVESVGLTVAQSPEIRSTIDESKLHASPIHEIDRSMILQSSMVASDTLSIQTAFADVIGKLGENLQLRRALLALQPFNSTHITSDHQQRVFGVYAHAAEKTKIAGLGKFAAVVSLTSAEPKVDLAESQILRMAIFANKLAQHITGFSPTSIYATPFHTDNNSQEIPATSSEGVLMTQQFLFGGGTVLEVLNAFSKEIKAKIVVEAFTRYACGEGIEKKPDNFVDEVMKQASQ</sequence>
<dbReference type="PANTHER" id="PTHR11741:SF0">
    <property type="entry name" value="ELONGATION FACTOR TS, MITOCHONDRIAL"/>
    <property type="match status" value="1"/>
</dbReference>
<dbReference type="HOGENOM" id="CLU_047155_4_1_1"/>
<dbReference type="InterPro" id="IPR018101">
    <property type="entry name" value="Transl_elong_Ts_CS"/>
</dbReference>
<dbReference type="Pfam" id="PF00889">
    <property type="entry name" value="EF_TS"/>
    <property type="match status" value="1"/>
</dbReference>
<dbReference type="SUPFAM" id="SSF54713">
    <property type="entry name" value="Elongation factor Ts (EF-Ts), dimerisation domain"/>
    <property type="match status" value="2"/>
</dbReference>
<reference evidence="5 6" key="1">
    <citation type="submission" date="2009-12" db="EMBL/GenBank/DDBJ databases">
        <title>The draft genome of Batrachochytrium dendrobatidis.</title>
        <authorList>
            <consortium name="US DOE Joint Genome Institute (JGI-PGF)"/>
            <person name="Kuo A."/>
            <person name="Salamov A."/>
            <person name="Schmutz J."/>
            <person name="Lucas S."/>
            <person name="Pitluck S."/>
            <person name="Rosenblum E."/>
            <person name="Stajich J."/>
            <person name="Eisen M."/>
            <person name="Grigoriev I.V."/>
        </authorList>
    </citation>
    <scope>NUCLEOTIDE SEQUENCE [LARGE SCALE GENOMIC DNA]</scope>
    <source>
        <strain evidence="6">JAM81 / FGSC 10211</strain>
    </source>
</reference>
<dbReference type="FunFam" id="3.30.479.20:FF:000040">
    <property type="entry name" value="Elongation factor Ts, mitochondrial"/>
    <property type="match status" value="1"/>
</dbReference>
<evidence type="ECO:0000256" key="3">
    <source>
        <dbReference type="HAMAP-Rule" id="MF_03135"/>
    </source>
</evidence>
<keyword evidence="6" id="KW-1185">Reference proteome</keyword>
<dbReference type="HAMAP" id="MF_00050">
    <property type="entry name" value="EF_Ts"/>
    <property type="match status" value="1"/>
</dbReference>
<dbReference type="GO" id="GO:0070125">
    <property type="term" value="P:mitochondrial translational elongation"/>
    <property type="evidence" value="ECO:0000318"/>
    <property type="project" value="GO_Central"/>
</dbReference>
<dbReference type="OMA" id="FAKWTVG"/>
<comment type="function">
    <text evidence="3">Associates with the EF-Tu.GDP complex and induces the exchange of GDP to GTP. It remains bound to the aminoacyl-tRNA.EF-Tu.GTP complex up to the GTP hydrolysis stage on the ribosome.</text>
</comment>
<dbReference type="STRING" id="684364.F4P9W2"/>
<proteinExistence type="inferred from homology"/>